<feature type="non-terminal residue" evidence="1">
    <location>
        <position position="1"/>
    </location>
</feature>
<dbReference type="Proteomes" id="UP001151699">
    <property type="component" value="Chromosome B"/>
</dbReference>
<evidence type="ECO:0000313" key="2">
    <source>
        <dbReference type="Proteomes" id="UP001151699"/>
    </source>
</evidence>
<dbReference type="OrthoDB" id="46159at2759"/>
<protein>
    <submittedName>
        <fullName evidence="1">CLIP-associating protein</fullName>
    </submittedName>
</protein>
<dbReference type="Gene3D" id="1.25.10.10">
    <property type="entry name" value="Leucine-rich Repeat Variant"/>
    <property type="match status" value="1"/>
</dbReference>
<proteinExistence type="predicted"/>
<dbReference type="InterPro" id="IPR011989">
    <property type="entry name" value="ARM-like"/>
</dbReference>
<keyword evidence="2" id="KW-1185">Reference proteome</keyword>
<accession>A0A9Q0N2C3</accession>
<dbReference type="AlphaFoldDB" id="A0A9Q0N2C3"/>
<sequence>MKPYNKKCMFDATICYFLSVMNPKFAMAYHKPQSIDDFVSLMAKADMRVKAQLAEDLVVYLSDMENSIVSNDLGLLVDNLMPWLIGSHFK</sequence>
<comment type="caution">
    <text evidence="1">The sequence shown here is derived from an EMBL/GenBank/DDBJ whole genome shotgun (WGS) entry which is preliminary data.</text>
</comment>
<evidence type="ECO:0000313" key="1">
    <source>
        <dbReference type="EMBL" id="KAJ6642349.1"/>
    </source>
</evidence>
<dbReference type="EMBL" id="WJQU01000002">
    <property type="protein sequence ID" value="KAJ6642349.1"/>
    <property type="molecule type" value="Genomic_DNA"/>
</dbReference>
<organism evidence="1 2">
    <name type="scientific">Pseudolycoriella hygida</name>
    <dbReference type="NCBI Taxonomy" id="35572"/>
    <lineage>
        <taxon>Eukaryota</taxon>
        <taxon>Metazoa</taxon>
        <taxon>Ecdysozoa</taxon>
        <taxon>Arthropoda</taxon>
        <taxon>Hexapoda</taxon>
        <taxon>Insecta</taxon>
        <taxon>Pterygota</taxon>
        <taxon>Neoptera</taxon>
        <taxon>Endopterygota</taxon>
        <taxon>Diptera</taxon>
        <taxon>Nematocera</taxon>
        <taxon>Sciaroidea</taxon>
        <taxon>Sciaridae</taxon>
        <taxon>Pseudolycoriella</taxon>
    </lineage>
</organism>
<reference evidence="1" key="1">
    <citation type="submission" date="2022-07" db="EMBL/GenBank/DDBJ databases">
        <authorList>
            <person name="Trinca V."/>
            <person name="Uliana J.V.C."/>
            <person name="Torres T.T."/>
            <person name="Ward R.J."/>
            <person name="Monesi N."/>
        </authorList>
    </citation>
    <scope>NUCLEOTIDE SEQUENCE</scope>
    <source>
        <strain evidence="1">HSMRA1968</strain>
        <tissue evidence="1">Whole embryos</tissue>
    </source>
</reference>
<gene>
    <name evidence="1" type="primary">chb</name>
    <name evidence="1" type="ORF">Bhyg_07296</name>
</gene>
<name>A0A9Q0N2C3_9DIPT</name>